<protein>
    <recommendedName>
        <fullName evidence="9">Glycosyltransferase RgtA/B/C/D-like domain-containing protein</fullName>
    </recommendedName>
</protein>
<feature type="transmembrane region" description="Helical" evidence="8">
    <location>
        <begin position="343"/>
        <end position="363"/>
    </location>
</feature>
<evidence type="ECO:0000256" key="4">
    <source>
        <dbReference type="ARBA" id="ARBA00022679"/>
    </source>
</evidence>
<evidence type="ECO:0000256" key="8">
    <source>
        <dbReference type="SAM" id="Phobius"/>
    </source>
</evidence>
<feature type="transmembrane region" description="Helical" evidence="8">
    <location>
        <begin position="369"/>
        <end position="388"/>
    </location>
</feature>
<evidence type="ECO:0000256" key="6">
    <source>
        <dbReference type="ARBA" id="ARBA00022989"/>
    </source>
</evidence>
<dbReference type="EMBL" id="PCWS01000092">
    <property type="protein sequence ID" value="PIR08195.1"/>
    <property type="molecule type" value="Genomic_DNA"/>
</dbReference>
<evidence type="ECO:0000256" key="7">
    <source>
        <dbReference type="ARBA" id="ARBA00023136"/>
    </source>
</evidence>
<feature type="transmembrane region" description="Helical" evidence="8">
    <location>
        <begin position="9"/>
        <end position="26"/>
    </location>
</feature>
<keyword evidence="5 8" id="KW-0812">Transmembrane</keyword>
<evidence type="ECO:0000256" key="2">
    <source>
        <dbReference type="ARBA" id="ARBA00022475"/>
    </source>
</evidence>
<keyword evidence="4" id="KW-0808">Transferase</keyword>
<keyword evidence="6 8" id="KW-1133">Transmembrane helix</keyword>
<feature type="transmembrane region" description="Helical" evidence="8">
    <location>
        <begin position="216"/>
        <end position="234"/>
    </location>
</feature>
<dbReference type="Pfam" id="PF13231">
    <property type="entry name" value="PMT_2"/>
    <property type="match status" value="1"/>
</dbReference>
<evidence type="ECO:0000259" key="9">
    <source>
        <dbReference type="Pfam" id="PF13231"/>
    </source>
</evidence>
<dbReference type="PANTHER" id="PTHR33908">
    <property type="entry name" value="MANNOSYLTRANSFERASE YKCB-RELATED"/>
    <property type="match status" value="1"/>
</dbReference>
<keyword evidence="3" id="KW-0328">Glycosyltransferase</keyword>
<sequence>MKLSDRSKVILLSIISISSLLRIIWIDKYPQSLYTDEIDQGYNAYSIMLTGSDEHGAYLPISIRSFGDWKPPLPTYLTIPFIYLFGLTETSIRLPSAILGIATVMLTFYLILELFAECKYKVKFALLGSFFLTISPWHILQSRASMLVAIALFFLEAGIYYFLRGLKKGKYLILSALLFSLSIYAYYGLRVITPLIIFLLIIIFLKNILKFKKEIIISILLIIFMMVPIIVNFIKEPDVVFGRARTVSIFYDQGVKLRQWELITQDGMEYNPLLSRFFHNNVYMYGLSILRHFMSHLEGNYLFFIGDTSSPFQIPNMGILYLIDSVFILFGISFFMEKRSQSRILLISWFIISLIPASLTFMTPSSNRTFNAIIPIIALISLGTVRLLSFKTNKYLLGSIVTLLYVVSFGYFLKQYFIVLPYEHADWWNYGWRETVKYVASNEKRFDNIIISDVNGMPYIYFLFYNKIDPLLFQKTAVRTYLSDRFGFEHVESFGKYIFAKDLDWQYTKDNMLPKTLYIIPASQVGSQDKGPNSISYPNGKDVIKFFENDKETL</sequence>
<organism evidence="10 11">
    <name type="scientific">Candidatus Gottesmanbacteria bacterium CG11_big_fil_rev_8_21_14_0_20_37_11</name>
    <dbReference type="NCBI Taxonomy" id="1974575"/>
    <lineage>
        <taxon>Bacteria</taxon>
        <taxon>Candidatus Gottesmaniibacteriota</taxon>
    </lineage>
</organism>
<accession>A0A2H0NJ22</accession>
<name>A0A2H0NJ22_9BACT</name>
<feature type="transmembrane region" description="Helical" evidence="8">
    <location>
        <begin position="192"/>
        <end position="209"/>
    </location>
</feature>
<comment type="caution">
    <text evidence="10">The sequence shown here is derived from an EMBL/GenBank/DDBJ whole genome shotgun (WGS) entry which is preliminary data.</text>
</comment>
<keyword evidence="2" id="KW-1003">Cell membrane</keyword>
<dbReference type="AlphaFoldDB" id="A0A2H0NJ22"/>
<feature type="transmembrane region" description="Helical" evidence="8">
    <location>
        <begin position="395"/>
        <end position="413"/>
    </location>
</feature>
<dbReference type="InterPro" id="IPR038731">
    <property type="entry name" value="RgtA/B/C-like"/>
</dbReference>
<feature type="transmembrane region" description="Helical" evidence="8">
    <location>
        <begin position="124"/>
        <end position="140"/>
    </location>
</feature>
<evidence type="ECO:0000313" key="11">
    <source>
        <dbReference type="Proteomes" id="UP000230707"/>
    </source>
</evidence>
<reference evidence="10 11" key="1">
    <citation type="submission" date="2017-09" db="EMBL/GenBank/DDBJ databases">
        <title>Depth-based differentiation of microbial function through sediment-hosted aquifers and enrichment of novel symbionts in the deep terrestrial subsurface.</title>
        <authorList>
            <person name="Probst A.J."/>
            <person name="Ladd B."/>
            <person name="Jarett J.K."/>
            <person name="Geller-Mcgrath D.E."/>
            <person name="Sieber C.M."/>
            <person name="Emerson J.B."/>
            <person name="Anantharaman K."/>
            <person name="Thomas B.C."/>
            <person name="Malmstrom R."/>
            <person name="Stieglmeier M."/>
            <person name="Klingl A."/>
            <person name="Woyke T."/>
            <person name="Ryan C.M."/>
            <person name="Banfield J.F."/>
        </authorList>
    </citation>
    <scope>NUCLEOTIDE SEQUENCE [LARGE SCALE GENOMIC DNA]</scope>
    <source>
        <strain evidence="10">CG11_big_fil_rev_8_21_14_0_20_37_11</strain>
    </source>
</reference>
<dbReference type="InterPro" id="IPR050297">
    <property type="entry name" value="LipidA_mod_glycosyltrf_83"/>
</dbReference>
<dbReference type="Proteomes" id="UP000230707">
    <property type="component" value="Unassembled WGS sequence"/>
</dbReference>
<proteinExistence type="predicted"/>
<feature type="transmembrane region" description="Helical" evidence="8">
    <location>
        <begin position="92"/>
        <end position="112"/>
    </location>
</feature>
<evidence type="ECO:0000256" key="5">
    <source>
        <dbReference type="ARBA" id="ARBA00022692"/>
    </source>
</evidence>
<evidence type="ECO:0000256" key="3">
    <source>
        <dbReference type="ARBA" id="ARBA00022676"/>
    </source>
</evidence>
<dbReference type="PANTHER" id="PTHR33908:SF11">
    <property type="entry name" value="MEMBRANE PROTEIN"/>
    <property type="match status" value="1"/>
</dbReference>
<keyword evidence="7 8" id="KW-0472">Membrane</keyword>
<feature type="transmembrane region" description="Helical" evidence="8">
    <location>
        <begin position="318"/>
        <end position="336"/>
    </location>
</feature>
<dbReference type="GO" id="GO:0016763">
    <property type="term" value="F:pentosyltransferase activity"/>
    <property type="evidence" value="ECO:0007669"/>
    <property type="project" value="TreeGrafter"/>
</dbReference>
<dbReference type="GO" id="GO:0009103">
    <property type="term" value="P:lipopolysaccharide biosynthetic process"/>
    <property type="evidence" value="ECO:0007669"/>
    <property type="project" value="UniProtKB-ARBA"/>
</dbReference>
<evidence type="ECO:0000313" key="10">
    <source>
        <dbReference type="EMBL" id="PIR08195.1"/>
    </source>
</evidence>
<evidence type="ECO:0000256" key="1">
    <source>
        <dbReference type="ARBA" id="ARBA00004651"/>
    </source>
</evidence>
<feature type="transmembrane region" description="Helical" evidence="8">
    <location>
        <begin position="146"/>
        <end position="163"/>
    </location>
</feature>
<dbReference type="GO" id="GO:0005886">
    <property type="term" value="C:plasma membrane"/>
    <property type="evidence" value="ECO:0007669"/>
    <property type="project" value="UniProtKB-SubCell"/>
</dbReference>
<comment type="subcellular location">
    <subcellularLocation>
        <location evidence="1">Cell membrane</location>
        <topology evidence="1">Multi-pass membrane protein</topology>
    </subcellularLocation>
</comment>
<gene>
    <name evidence="10" type="ORF">COV53_04155</name>
</gene>
<feature type="domain" description="Glycosyltransferase RgtA/B/C/D-like" evidence="9">
    <location>
        <begin position="70"/>
        <end position="229"/>
    </location>
</feature>